<gene>
    <name evidence="3" type="ORF">QO034_20795</name>
</gene>
<feature type="signal peptide" evidence="1">
    <location>
        <begin position="1"/>
        <end position="23"/>
    </location>
</feature>
<evidence type="ECO:0000259" key="2">
    <source>
        <dbReference type="PROSITE" id="PS50240"/>
    </source>
</evidence>
<comment type="caution">
    <text evidence="3">The sequence shown here is derived from an EMBL/GenBank/DDBJ whole genome shotgun (WGS) entry which is preliminary data.</text>
</comment>
<keyword evidence="4" id="KW-1185">Reference proteome</keyword>
<evidence type="ECO:0000313" key="4">
    <source>
        <dbReference type="Proteomes" id="UP001227126"/>
    </source>
</evidence>
<evidence type="ECO:0000313" key="3">
    <source>
        <dbReference type="EMBL" id="MDK3075518.1"/>
    </source>
</evidence>
<reference evidence="3 4" key="1">
    <citation type="submission" date="2023-05" db="EMBL/GenBank/DDBJ databases">
        <title>Sedimentitalea sp. nov. JM2-8.</title>
        <authorList>
            <person name="Huang J."/>
        </authorList>
    </citation>
    <scope>NUCLEOTIDE SEQUENCE [LARGE SCALE GENOMIC DNA]</scope>
    <source>
        <strain evidence="3 4">JM2-8</strain>
    </source>
</reference>
<dbReference type="InterPro" id="IPR001314">
    <property type="entry name" value="Peptidase_S1A"/>
</dbReference>
<dbReference type="SUPFAM" id="SSF50494">
    <property type="entry name" value="Trypsin-like serine proteases"/>
    <property type="match status" value="1"/>
</dbReference>
<dbReference type="PRINTS" id="PR00722">
    <property type="entry name" value="CHYMOTRYPSIN"/>
</dbReference>
<dbReference type="InterPro" id="IPR018114">
    <property type="entry name" value="TRYPSIN_HIS"/>
</dbReference>
<dbReference type="EMBL" id="JASNJE010000040">
    <property type="protein sequence ID" value="MDK3075518.1"/>
    <property type="molecule type" value="Genomic_DNA"/>
</dbReference>
<feature type="chain" id="PRO_5047099094" description="Peptidase S1 domain-containing protein" evidence="1">
    <location>
        <begin position="24"/>
        <end position="308"/>
    </location>
</feature>
<name>A0ABT7FK49_9RHOB</name>
<protein>
    <recommendedName>
        <fullName evidence="2">Peptidase S1 domain-containing protein</fullName>
    </recommendedName>
</protein>
<dbReference type="RefSeq" id="WP_284487443.1">
    <property type="nucleotide sequence ID" value="NZ_JASNJE010000040.1"/>
</dbReference>
<evidence type="ECO:0000256" key="1">
    <source>
        <dbReference type="SAM" id="SignalP"/>
    </source>
</evidence>
<proteinExistence type="predicted"/>
<dbReference type="InterPro" id="IPR001254">
    <property type="entry name" value="Trypsin_dom"/>
</dbReference>
<dbReference type="Proteomes" id="UP001227126">
    <property type="component" value="Unassembled WGS sequence"/>
</dbReference>
<dbReference type="InterPro" id="IPR009003">
    <property type="entry name" value="Peptidase_S1_PA"/>
</dbReference>
<accession>A0ABT7FK49</accession>
<organism evidence="3 4">
    <name type="scientific">Sedimentitalea xiamensis</name>
    <dbReference type="NCBI Taxonomy" id="3050037"/>
    <lineage>
        <taxon>Bacteria</taxon>
        <taxon>Pseudomonadati</taxon>
        <taxon>Pseudomonadota</taxon>
        <taxon>Alphaproteobacteria</taxon>
        <taxon>Rhodobacterales</taxon>
        <taxon>Paracoccaceae</taxon>
        <taxon>Sedimentitalea</taxon>
    </lineage>
</organism>
<keyword evidence="1" id="KW-0732">Signal</keyword>
<dbReference type="SMART" id="SM00020">
    <property type="entry name" value="Tryp_SPc"/>
    <property type="match status" value="1"/>
</dbReference>
<dbReference type="PROSITE" id="PS00134">
    <property type="entry name" value="TRYPSIN_HIS"/>
    <property type="match status" value="1"/>
</dbReference>
<dbReference type="PROSITE" id="PS50240">
    <property type="entry name" value="TRYPSIN_DOM"/>
    <property type="match status" value="1"/>
</dbReference>
<sequence>MHRLTITLLCLCLCILLPQPVRAAGPERSNGQARDDRATVDRNAVVFLGHCSGTLITDLIILTAAHCVPSHLRLPRPEEDDDTRCAALPDQHGLQGRAWEDPMAWNLIPVRDTFAVGLGAGRDDLRMTIKVRAYSIPRCADIALLQLVRRVPPALVTPMRVMTRPPADGPALDAFLHAAQLRYAGWGLGDHTAAQLPRRQTGTVSYWDRNACLLYTLPPERAGGDRIVKGDSGSPLILHADGIDRVAGVLFGSGLPDPAICGLPLLRPPQRHGAYTPTFRGLLAGTDATDIGAWIAHFAPEATDPPGE</sequence>
<dbReference type="Gene3D" id="2.40.10.10">
    <property type="entry name" value="Trypsin-like serine proteases"/>
    <property type="match status" value="1"/>
</dbReference>
<dbReference type="InterPro" id="IPR043504">
    <property type="entry name" value="Peptidase_S1_PA_chymotrypsin"/>
</dbReference>
<feature type="domain" description="Peptidase S1" evidence="2">
    <location>
        <begin position="51"/>
        <end position="300"/>
    </location>
</feature>